<dbReference type="EMBL" id="JBEAFC010000002">
    <property type="protein sequence ID" value="KAL1566450.1"/>
    <property type="molecule type" value="Genomic_DNA"/>
</dbReference>
<dbReference type="InterPro" id="IPR029052">
    <property type="entry name" value="Metallo-depent_PP-like"/>
</dbReference>
<dbReference type="Gene3D" id="3.60.21.10">
    <property type="match status" value="1"/>
</dbReference>
<keyword evidence="1" id="KW-0732">Signal</keyword>
<accession>A0ABD1IDF0</accession>
<dbReference type="InterPro" id="IPR051558">
    <property type="entry name" value="Metallophosphoesterase_PAP"/>
</dbReference>
<dbReference type="AlphaFoldDB" id="A0ABD1IDF0"/>
<keyword evidence="2 3" id="KW-0378">Hydrolase</keyword>
<sequence>MNSVGEPRLSGEHRGSFKQDLRIYSLKCVAKRGISLFHLKKSEFITLPILESHKVDMYINGHDHCLQHLSNERGSMQFITSGGGSKAWKNIIHYGMHNESMMHFYHDGQGFLSLEIAPRKAKIAFYDVSGRPLHRLKLEKGNKKKLFT</sequence>
<evidence type="ECO:0000313" key="4">
    <source>
        <dbReference type="Proteomes" id="UP001567538"/>
    </source>
</evidence>
<reference evidence="3 4" key="1">
    <citation type="submission" date="2024-06" db="EMBL/GenBank/DDBJ databases">
        <title>A chromosome level genome sequence of Diviner's sage (Salvia divinorum).</title>
        <authorList>
            <person name="Ford S.A."/>
            <person name="Ro D.-K."/>
            <person name="Ness R.W."/>
            <person name="Phillips M.A."/>
        </authorList>
    </citation>
    <scope>NUCLEOTIDE SEQUENCE [LARGE SCALE GENOMIC DNA]</scope>
    <source>
        <strain evidence="3">SAF-2024a</strain>
        <tissue evidence="3">Leaf</tissue>
    </source>
</reference>
<evidence type="ECO:0000256" key="2">
    <source>
        <dbReference type="ARBA" id="ARBA00022801"/>
    </source>
</evidence>
<dbReference type="GO" id="GO:0003993">
    <property type="term" value="F:acid phosphatase activity"/>
    <property type="evidence" value="ECO:0007669"/>
    <property type="project" value="UniProtKB-EC"/>
</dbReference>
<dbReference type="PANTHER" id="PTHR10161:SF36">
    <property type="entry name" value="PURPLE ACID PHOSPHATASE 3"/>
    <property type="match status" value="1"/>
</dbReference>
<keyword evidence="4" id="KW-1185">Reference proteome</keyword>
<evidence type="ECO:0000313" key="3">
    <source>
        <dbReference type="EMBL" id="KAL1566450.1"/>
    </source>
</evidence>
<evidence type="ECO:0000256" key="1">
    <source>
        <dbReference type="ARBA" id="ARBA00022729"/>
    </source>
</evidence>
<dbReference type="PANTHER" id="PTHR10161">
    <property type="entry name" value="TARTRATE-RESISTANT ACID PHOSPHATASE TYPE 5"/>
    <property type="match status" value="1"/>
</dbReference>
<dbReference type="Proteomes" id="UP001567538">
    <property type="component" value="Unassembled WGS sequence"/>
</dbReference>
<organism evidence="3 4">
    <name type="scientific">Salvia divinorum</name>
    <name type="common">Maria pastora</name>
    <name type="synonym">Diviner's sage</name>
    <dbReference type="NCBI Taxonomy" id="28513"/>
    <lineage>
        <taxon>Eukaryota</taxon>
        <taxon>Viridiplantae</taxon>
        <taxon>Streptophyta</taxon>
        <taxon>Embryophyta</taxon>
        <taxon>Tracheophyta</taxon>
        <taxon>Spermatophyta</taxon>
        <taxon>Magnoliopsida</taxon>
        <taxon>eudicotyledons</taxon>
        <taxon>Gunneridae</taxon>
        <taxon>Pentapetalae</taxon>
        <taxon>asterids</taxon>
        <taxon>lamiids</taxon>
        <taxon>Lamiales</taxon>
        <taxon>Lamiaceae</taxon>
        <taxon>Nepetoideae</taxon>
        <taxon>Mentheae</taxon>
        <taxon>Salviinae</taxon>
        <taxon>Salvia</taxon>
        <taxon>Salvia subgen. Calosphace</taxon>
    </lineage>
</organism>
<name>A0ABD1IDF0_SALDI</name>
<dbReference type="EC" id="3.1.3.2" evidence="3"/>
<gene>
    <name evidence="3" type="ORF">AAHA92_02059</name>
</gene>
<comment type="caution">
    <text evidence="3">The sequence shown here is derived from an EMBL/GenBank/DDBJ whole genome shotgun (WGS) entry which is preliminary data.</text>
</comment>
<dbReference type="SUPFAM" id="SSF56300">
    <property type="entry name" value="Metallo-dependent phosphatases"/>
    <property type="match status" value="1"/>
</dbReference>
<protein>
    <submittedName>
        <fullName evidence="3">Acid phosphatase</fullName>
        <ecNumber evidence="3">3.1.3.2</ecNumber>
    </submittedName>
</protein>
<proteinExistence type="predicted"/>